<dbReference type="PANTHER" id="PTHR10971">
    <property type="entry name" value="MRNA EXPORT FACTOR AND BUB3"/>
    <property type="match status" value="1"/>
</dbReference>
<dbReference type="InterPro" id="IPR015943">
    <property type="entry name" value="WD40/YVTN_repeat-like_dom_sf"/>
</dbReference>
<proteinExistence type="evidence at transcript level"/>
<dbReference type="SUPFAM" id="SSF50978">
    <property type="entry name" value="WD40 repeat-like"/>
    <property type="match status" value="1"/>
</dbReference>
<sequence>MFSETKTNDLQVPQCPNSITSVEFSPTENILSASSWDNETRIWSLNSNGTVTPKAQVKVAAPVLDHCWSSDGSRLFSACTDKNVYQWSPSAPTPSIIAQHAEPVKCVEFAENLLCTGSWDETVKFWDLKTPQPKLTLQMPERVYCMNLIYPVLIVGLAQRKVLTYDLRNASKPFKNQESPLKMQTRCIAIFPDQSGFCIGSIEGRVGVQHFAGDDKKNFAFKCHRRKDDVYSVNAISFHRTHGTFSTAGADGNFTFWDKNAKQRLKQFPQVNQSIIATAFNKDCNLFAYAASYDWSQGQSGYNSQRSSQIYVHVVADSDVRPRKAGF</sequence>
<dbReference type="EMBL" id="IACT01005147">
    <property type="protein sequence ID" value="LAC24313.1"/>
    <property type="molecule type" value="mRNA"/>
</dbReference>
<dbReference type="InterPro" id="IPR001680">
    <property type="entry name" value="WD40_rpt"/>
</dbReference>
<dbReference type="PROSITE" id="PS50082">
    <property type="entry name" value="WD_REPEATS_2"/>
    <property type="match status" value="2"/>
</dbReference>
<dbReference type="InterPro" id="IPR020472">
    <property type="entry name" value="WD40_PAC1"/>
</dbReference>
<dbReference type="InterPro" id="IPR036322">
    <property type="entry name" value="WD40_repeat_dom_sf"/>
</dbReference>
<name>A0A6A7G2B9_9CRUS</name>
<feature type="repeat" description="WD" evidence="3">
    <location>
        <begin position="97"/>
        <end position="136"/>
    </location>
</feature>
<dbReference type="PROSITE" id="PS00678">
    <property type="entry name" value="WD_REPEATS_1"/>
    <property type="match status" value="1"/>
</dbReference>
<evidence type="ECO:0000256" key="2">
    <source>
        <dbReference type="ARBA" id="ARBA00022737"/>
    </source>
</evidence>
<dbReference type="InterPro" id="IPR019775">
    <property type="entry name" value="WD40_repeat_CS"/>
</dbReference>
<dbReference type="Gene3D" id="2.130.10.10">
    <property type="entry name" value="YVTN repeat-like/Quinoprotein amine dehydrogenase"/>
    <property type="match status" value="1"/>
</dbReference>
<keyword evidence="1 3" id="KW-0853">WD repeat</keyword>
<organism evidence="4">
    <name type="scientific">Hirondellea gigas</name>
    <dbReference type="NCBI Taxonomy" id="1518452"/>
    <lineage>
        <taxon>Eukaryota</taxon>
        <taxon>Metazoa</taxon>
        <taxon>Ecdysozoa</taxon>
        <taxon>Arthropoda</taxon>
        <taxon>Crustacea</taxon>
        <taxon>Multicrustacea</taxon>
        <taxon>Malacostraca</taxon>
        <taxon>Eumalacostraca</taxon>
        <taxon>Peracarida</taxon>
        <taxon>Amphipoda</taxon>
        <taxon>Amphilochidea</taxon>
        <taxon>Lysianassida</taxon>
        <taxon>Lysianassidira</taxon>
        <taxon>Lysianassoidea</taxon>
        <taxon>Lysianassidae</taxon>
        <taxon>Hirondellea</taxon>
    </lineage>
</organism>
<reference evidence="4" key="1">
    <citation type="submission" date="2017-11" db="EMBL/GenBank/DDBJ databases">
        <title>The sensing device of the deep-sea amphipod.</title>
        <authorList>
            <person name="Kobayashi H."/>
            <person name="Nagahama T."/>
            <person name="Arai W."/>
            <person name="Sasagawa Y."/>
            <person name="Umeda M."/>
            <person name="Hayashi T."/>
            <person name="Nikaido I."/>
            <person name="Watanabe H."/>
            <person name="Oguri K."/>
            <person name="Kitazato H."/>
            <person name="Fujioka K."/>
            <person name="Kido Y."/>
            <person name="Takami H."/>
        </authorList>
    </citation>
    <scope>NUCLEOTIDE SEQUENCE</scope>
    <source>
        <tissue evidence="4">Whole body</tissue>
    </source>
</reference>
<keyword evidence="2" id="KW-0677">Repeat</keyword>
<dbReference type="SMART" id="SM00320">
    <property type="entry name" value="WD40"/>
    <property type="match status" value="4"/>
</dbReference>
<accession>A0A6A7G2B9</accession>
<dbReference type="Pfam" id="PF00400">
    <property type="entry name" value="WD40"/>
    <property type="match status" value="4"/>
</dbReference>
<protein>
    <submittedName>
        <fullName evidence="4">WD40 repeat-like protein</fullName>
    </submittedName>
</protein>
<feature type="repeat" description="WD" evidence="3">
    <location>
        <begin position="17"/>
        <end position="53"/>
    </location>
</feature>
<evidence type="ECO:0000256" key="3">
    <source>
        <dbReference type="PROSITE-ProRule" id="PRU00221"/>
    </source>
</evidence>
<dbReference type="AlphaFoldDB" id="A0A6A7G2B9"/>
<dbReference type="PROSITE" id="PS50294">
    <property type="entry name" value="WD_REPEATS_REGION"/>
    <property type="match status" value="1"/>
</dbReference>
<evidence type="ECO:0000256" key="1">
    <source>
        <dbReference type="ARBA" id="ARBA00022574"/>
    </source>
</evidence>
<dbReference type="PRINTS" id="PR00320">
    <property type="entry name" value="GPROTEINBRPT"/>
</dbReference>
<evidence type="ECO:0000313" key="4">
    <source>
        <dbReference type="EMBL" id="LAC24313.1"/>
    </source>
</evidence>